<evidence type="ECO:0000313" key="4">
    <source>
        <dbReference type="EMBL" id="KAA5542706.1"/>
    </source>
</evidence>
<comment type="cofactor">
    <cofactor evidence="1">
        <name>Zn(2+)</name>
        <dbReference type="ChEBI" id="CHEBI:29105"/>
    </cofactor>
</comment>
<dbReference type="GO" id="GO:0006508">
    <property type="term" value="P:proteolysis"/>
    <property type="evidence" value="ECO:0007669"/>
    <property type="project" value="InterPro"/>
</dbReference>
<gene>
    <name evidence="4" type="ORF">FYK55_14350</name>
</gene>
<dbReference type="Pfam" id="PF18027">
    <property type="entry name" value="Pepdidase_M14_N"/>
    <property type="match status" value="1"/>
</dbReference>
<dbReference type="RefSeq" id="WP_150077123.1">
    <property type="nucleotide sequence ID" value="NZ_VWOX01000007.1"/>
</dbReference>
<dbReference type="AlphaFoldDB" id="A0A5M6D7S4"/>
<dbReference type="PANTHER" id="PTHR12756">
    <property type="entry name" value="CYTOSOLIC CARBOXYPEPTIDASE"/>
    <property type="match status" value="1"/>
</dbReference>
<reference evidence="4 5" key="1">
    <citation type="submission" date="2019-08" db="EMBL/GenBank/DDBJ databases">
        <authorList>
            <person name="Dhanesh K."/>
            <person name="Kumar G."/>
            <person name="Sasikala C."/>
            <person name="Venkata Ramana C."/>
        </authorList>
    </citation>
    <scope>NUCLEOTIDE SEQUENCE [LARGE SCALE GENOMIC DNA]</scope>
    <source>
        <strain evidence="4 5">JC645</strain>
    </source>
</reference>
<comment type="caution">
    <text evidence="4">The sequence shown here is derived from an EMBL/GenBank/DDBJ whole genome shotgun (WGS) entry which is preliminary data.</text>
</comment>
<name>A0A5M6D7S4_9BACT</name>
<dbReference type="PANTHER" id="PTHR12756:SF11">
    <property type="entry name" value="CYTOSOLIC CARBOXYPEPTIDASE 1"/>
    <property type="match status" value="1"/>
</dbReference>
<evidence type="ECO:0000256" key="2">
    <source>
        <dbReference type="PROSITE-ProRule" id="PRU01379"/>
    </source>
</evidence>
<dbReference type="PROSITE" id="PS52035">
    <property type="entry name" value="PEPTIDASE_M14"/>
    <property type="match status" value="1"/>
</dbReference>
<dbReference type="Gene3D" id="2.60.40.3120">
    <property type="match status" value="1"/>
</dbReference>
<dbReference type="SUPFAM" id="SSF53187">
    <property type="entry name" value="Zn-dependent exopeptidases"/>
    <property type="match status" value="1"/>
</dbReference>
<dbReference type="Pfam" id="PF00246">
    <property type="entry name" value="Peptidase_M14"/>
    <property type="match status" value="1"/>
</dbReference>
<dbReference type="InterPro" id="IPR040626">
    <property type="entry name" value="Pepdidase_M14_N"/>
</dbReference>
<dbReference type="InterPro" id="IPR000834">
    <property type="entry name" value="Peptidase_M14"/>
</dbReference>
<protein>
    <recommendedName>
        <fullName evidence="3">Peptidase M14 domain-containing protein</fullName>
    </recommendedName>
</protein>
<keyword evidence="5" id="KW-1185">Reference proteome</keyword>
<proteinExistence type="inferred from homology"/>
<dbReference type="EMBL" id="VWOX01000007">
    <property type="protein sequence ID" value="KAA5542706.1"/>
    <property type="molecule type" value="Genomic_DNA"/>
</dbReference>
<evidence type="ECO:0000256" key="1">
    <source>
        <dbReference type="ARBA" id="ARBA00001947"/>
    </source>
</evidence>
<comment type="caution">
    <text evidence="2">Lacks conserved residue(s) required for the propagation of feature annotation.</text>
</comment>
<dbReference type="GO" id="GO:0004181">
    <property type="term" value="F:metallocarboxypeptidase activity"/>
    <property type="evidence" value="ECO:0007669"/>
    <property type="project" value="InterPro"/>
</dbReference>
<dbReference type="Proteomes" id="UP000324479">
    <property type="component" value="Unassembled WGS sequence"/>
</dbReference>
<organism evidence="4 5">
    <name type="scientific">Roseiconus nitratireducens</name>
    <dbReference type="NCBI Taxonomy" id="2605748"/>
    <lineage>
        <taxon>Bacteria</taxon>
        <taxon>Pseudomonadati</taxon>
        <taxon>Planctomycetota</taxon>
        <taxon>Planctomycetia</taxon>
        <taxon>Pirellulales</taxon>
        <taxon>Pirellulaceae</taxon>
        <taxon>Roseiconus</taxon>
    </lineage>
</organism>
<feature type="domain" description="Peptidase M14" evidence="3">
    <location>
        <begin position="142"/>
        <end position="409"/>
    </location>
</feature>
<accession>A0A5M6D7S4</accession>
<comment type="similarity">
    <text evidence="2">Belongs to the peptidase M14 family.</text>
</comment>
<evidence type="ECO:0000259" key="3">
    <source>
        <dbReference type="PROSITE" id="PS52035"/>
    </source>
</evidence>
<dbReference type="GO" id="GO:0008270">
    <property type="term" value="F:zinc ion binding"/>
    <property type="evidence" value="ECO:0007669"/>
    <property type="project" value="InterPro"/>
</dbReference>
<sequence>MMYRTQSAIFLALSFCFQLHGSAQIRVTADFPGGSAVVVSTDAASQSVHVQPQVRQERGWPCWWYFQLHGLSIGKPVSVTVSASSTPFRAGRVLSPTWLLPDSASISSDNIHWQHTPKAESDDRKAVYTFEATAETMWVAWGPPFLPSHAEALLRQISESLPDSELFVLARTRGDRPVHAIRFGARSDDAGKPSAIWIQARQHAWETGSSWVAQGFLNWVASDDPVAIELRNKATICVVPIMDVDNVADGTGGKDAVPRDHNRDWDDDPVYPEVRAAQMAIKKLNASHRFDLFIDLHNPSPNDRQPYFYGPKLDRLSQVQYRNYIRWKAIAESQIDALEPDYRFTSYIKSQQELDRVSKNWVRNHTSPQVVSLTLETAWNRPQGSQQGYQQVGKQLGLTIARYLSADAD</sequence>
<dbReference type="Gene3D" id="3.40.630.10">
    <property type="entry name" value="Zn peptidases"/>
    <property type="match status" value="1"/>
</dbReference>
<dbReference type="InterPro" id="IPR050821">
    <property type="entry name" value="Cytosolic_carboxypeptidase"/>
</dbReference>
<evidence type="ECO:0000313" key="5">
    <source>
        <dbReference type="Proteomes" id="UP000324479"/>
    </source>
</evidence>